<evidence type="ECO:0000256" key="2">
    <source>
        <dbReference type="ARBA" id="ARBA00022614"/>
    </source>
</evidence>
<dbReference type="InterPro" id="IPR042197">
    <property type="entry name" value="Apaf_helical"/>
</dbReference>
<dbReference type="InterPro" id="IPR002182">
    <property type="entry name" value="NB-ARC"/>
</dbReference>
<evidence type="ECO:0000256" key="3">
    <source>
        <dbReference type="ARBA" id="ARBA00022737"/>
    </source>
</evidence>
<dbReference type="CDD" id="cd14798">
    <property type="entry name" value="RX-CC_like"/>
    <property type="match status" value="1"/>
</dbReference>
<dbReference type="PANTHER" id="PTHR23155:SF1116">
    <property type="entry name" value="OS12G0273300 PROTEIN"/>
    <property type="match status" value="1"/>
</dbReference>
<dbReference type="FunFam" id="1.10.10.10:FF:000322">
    <property type="entry name" value="Probable disease resistance protein At1g63360"/>
    <property type="match status" value="1"/>
</dbReference>
<dbReference type="PANTHER" id="PTHR23155">
    <property type="entry name" value="DISEASE RESISTANCE PROTEIN RP"/>
    <property type="match status" value="1"/>
</dbReference>
<dbReference type="Gramene" id="TRITD2Bv1G059850.1">
    <property type="protein sequence ID" value="TRITD2Bv1G059850.1"/>
    <property type="gene ID" value="TRITD2Bv1G059850"/>
</dbReference>
<organism evidence="12 13">
    <name type="scientific">Triticum turgidum subsp. durum</name>
    <name type="common">Durum wheat</name>
    <name type="synonym">Triticum durum</name>
    <dbReference type="NCBI Taxonomy" id="4567"/>
    <lineage>
        <taxon>Eukaryota</taxon>
        <taxon>Viridiplantae</taxon>
        <taxon>Streptophyta</taxon>
        <taxon>Embryophyta</taxon>
        <taxon>Tracheophyta</taxon>
        <taxon>Spermatophyta</taxon>
        <taxon>Magnoliopsida</taxon>
        <taxon>Liliopsida</taxon>
        <taxon>Poales</taxon>
        <taxon>Poaceae</taxon>
        <taxon>BOP clade</taxon>
        <taxon>Pooideae</taxon>
        <taxon>Triticodae</taxon>
        <taxon>Triticeae</taxon>
        <taxon>Triticinae</taxon>
        <taxon>Triticum</taxon>
    </lineage>
</organism>
<feature type="domain" description="Disease resistance R13L4/SHOC-2-like LRR" evidence="11">
    <location>
        <begin position="555"/>
        <end position="906"/>
    </location>
</feature>
<dbReference type="SUPFAM" id="SSF52540">
    <property type="entry name" value="P-loop containing nucleoside triphosphate hydrolases"/>
    <property type="match status" value="1"/>
</dbReference>
<keyword evidence="5" id="KW-0611">Plant defense</keyword>
<sequence length="935" mass="105601">MAIEFATGAMRSLIPKLGELLLDEYNLKGTVKKGIRDLKAELETMQAALEKVSNVPLDQLNSQVKIWANEVRELSYAIEDSLDSSMVRIDGLQPTKPRTFKGFIKKTRNKVSRFKIRHRIADDIKHIKIQVREVKERFERYKINDVMSNLATTTVDPRLLAMYNKVSDLVGIDKAMDELMRMLPEKSELLKNQPLKTVSVVGFGGLGKTTLARAVYDKLSSSSTCRCFVPVGQNPDTKKVLRDILHELDKEKYINITASKMDARQLIDEVRGFLGNKRYFVVMDDIWDIPTWEVIKCALLDTKSDSRVITTTRNIEVGKRIGEIYNMKPLSNVDSKSLFYTRTCGGEGVSSDNQPAEVTSKILKKCGGVPLAIITMASLLVGKRSEDWSKVYDAIGFGHEDNEVVHNTRKILSFSYYDLPSDLKTCLLYLSMFREDSFIEKIPLIWRWVSEGFVPDREGMGSFEVGEIYFNELVNKSMIRWIEFDERRKVLSGCHVHDMVLDLIRTISNDVNFVTVDAMEKNSICSQGKQTNKVRRLALHGGSVEHNSSIRMEWVRSFTAISCSDSGMPQLSIFKVLRVLVIEDCVFPEGHSLKDLGKLVQLRYLGLVGTSVKLPEGIGHDLKFLEILDVRGGTISELPSSIGELKNLRCLWADKGTEMKGEIEKLTCLEELQLYSVDKCPNFCSMVGKLTELRELNIHFNQMAETAGKTLVESLCNLRKIRSLATWPHGVSSHVLGGSLEYFAPSSNLRLFHMLRILIPKMPSWINCLRVPLLFRLCLHVEVVEAQDIQTLGRLPSLLQLMLRVEKRCTSCTFGSDEFHKLSLLKTNMEICIGQGALPMLKTLAYSASARETDVASLVTLLTWSGNCPLLENISCSINCANSGNVEILEAALMIAAKHHPNYPKLKVERENYVRPEGRSRGSAPHYCKQRRGRH</sequence>
<dbReference type="InterPro" id="IPR036388">
    <property type="entry name" value="WH-like_DNA-bd_sf"/>
</dbReference>
<dbReference type="Pfam" id="PF18052">
    <property type="entry name" value="Rx_N"/>
    <property type="match status" value="1"/>
</dbReference>
<dbReference type="InterPro" id="IPR058922">
    <property type="entry name" value="WHD_DRP"/>
</dbReference>
<feature type="domain" description="NB-ARC" evidence="8">
    <location>
        <begin position="187"/>
        <end position="324"/>
    </location>
</feature>
<keyword evidence="6" id="KW-0175">Coiled coil</keyword>
<dbReference type="OMA" id="DATNDIG"/>
<comment type="similarity">
    <text evidence="1">Belongs to the disease resistance NB-LRR family.</text>
</comment>
<dbReference type="Proteomes" id="UP000324705">
    <property type="component" value="Chromosome 2B"/>
</dbReference>
<dbReference type="InterPro" id="IPR038005">
    <property type="entry name" value="RX-like_CC"/>
</dbReference>
<feature type="region of interest" description="Disordered" evidence="7">
    <location>
        <begin position="914"/>
        <end position="935"/>
    </location>
</feature>
<dbReference type="InterPro" id="IPR044974">
    <property type="entry name" value="Disease_R_plants"/>
</dbReference>
<dbReference type="GO" id="GO:0043531">
    <property type="term" value="F:ADP binding"/>
    <property type="evidence" value="ECO:0007669"/>
    <property type="project" value="InterPro"/>
</dbReference>
<evidence type="ECO:0000256" key="7">
    <source>
        <dbReference type="SAM" id="MobiDB-lite"/>
    </source>
</evidence>
<keyword evidence="2" id="KW-0433">Leucine-rich repeat</keyword>
<dbReference type="InterPro" id="IPR041118">
    <property type="entry name" value="Rx_N"/>
</dbReference>
<dbReference type="Gene3D" id="3.40.50.300">
    <property type="entry name" value="P-loop containing nucleotide triphosphate hydrolases"/>
    <property type="match status" value="1"/>
</dbReference>
<name>A0A9R1PHD0_TRITD</name>
<evidence type="ECO:0000259" key="11">
    <source>
        <dbReference type="Pfam" id="PF23598"/>
    </source>
</evidence>
<dbReference type="Pfam" id="PF23598">
    <property type="entry name" value="LRR_14"/>
    <property type="match status" value="1"/>
</dbReference>
<dbReference type="Gene3D" id="1.20.5.4130">
    <property type="match status" value="1"/>
</dbReference>
<accession>A0A9R1PHD0</accession>
<evidence type="ECO:0000313" key="13">
    <source>
        <dbReference type="Proteomes" id="UP000324705"/>
    </source>
</evidence>
<dbReference type="Gene3D" id="1.10.10.10">
    <property type="entry name" value="Winged helix-like DNA-binding domain superfamily/Winged helix DNA-binding domain"/>
    <property type="match status" value="1"/>
</dbReference>
<keyword evidence="13" id="KW-1185">Reference proteome</keyword>
<dbReference type="SUPFAM" id="SSF52047">
    <property type="entry name" value="RNI-like"/>
    <property type="match status" value="1"/>
</dbReference>
<evidence type="ECO:0000256" key="6">
    <source>
        <dbReference type="ARBA" id="ARBA00023054"/>
    </source>
</evidence>
<evidence type="ECO:0000256" key="1">
    <source>
        <dbReference type="ARBA" id="ARBA00008894"/>
    </source>
</evidence>
<reference evidence="12 13" key="1">
    <citation type="submission" date="2017-09" db="EMBL/GenBank/DDBJ databases">
        <authorList>
            <consortium name="International Durum Wheat Genome Sequencing Consortium (IDWGSC)"/>
            <person name="Milanesi L."/>
        </authorList>
    </citation>
    <scope>NUCLEOTIDE SEQUENCE [LARGE SCALE GENOMIC DNA]</scope>
    <source>
        <strain evidence="13">cv. Svevo</strain>
    </source>
</reference>
<dbReference type="GO" id="GO:0009626">
    <property type="term" value="P:plant-type hypersensitive response"/>
    <property type="evidence" value="ECO:0007669"/>
    <property type="project" value="UniProtKB-ARBA"/>
</dbReference>
<dbReference type="InterPro" id="IPR032675">
    <property type="entry name" value="LRR_dom_sf"/>
</dbReference>
<dbReference type="InterPro" id="IPR055414">
    <property type="entry name" value="LRR_R13L4/SHOC2-like"/>
</dbReference>
<keyword evidence="4" id="KW-0547">Nucleotide-binding</keyword>
<feature type="domain" description="Disease resistance protein winged helix" evidence="10">
    <location>
        <begin position="432"/>
        <end position="504"/>
    </location>
</feature>
<feature type="domain" description="Disease resistance N-terminal" evidence="9">
    <location>
        <begin position="9"/>
        <end position="99"/>
    </location>
</feature>
<dbReference type="Pfam" id="PF23559">
    <property type="entry name" value="WHD_DRP"/>
    <property type="match status" value="1"/>
</dbReference>
<proteinExistence type="inferred from homology"/>
<evidence type="ECO:0000313" key="12">
    <source>
        <dbReference type="EMBL" id="VAH43486.1"/>
    </source>
</evidence>
<dbReference type="AlphaFoldDB" id="A0A9R1PHD0"/>
<evidence type="ECO:0000259" key="9">
    <source>
        <dbReference type="Pfam" id="PF18052"/>
    </source>
</evidence>
<dbReference type="InterPro" id="IPR027417">
    <property type="entry name" value="P-loop_NTPase"/>
</dbReference>
<keyword evidence="3" id="KW-0677">Repeat</keyword>
<dbReference type="GO" id="GO:0042742">
    <property type="term" value="P:defense response to bacterium"/>
    <property type="evidence" value="ECO:0007669"/>
    <property type="project" value="UniProtKB-ARBA"/>
</dbReference>
<gene>
    <name evidence="12" type="ORF">TRITD_2Bv1G059850</name>
</gene>
<dbReference type="Gene3D" id="1.10.8.430">
    <property type="entry name" value="Helical domain of apoptotic protease-activating factors"/>
    <property type="match status" value="1"/>
</dbReference>
<dbReference type="EMBL" id="LT934114">
    <property type="protein sequence ID" value="VAH43486.1"/>
    <property type="molecule type" value="Genomic_DNA"/>
</dbReference>
<evidence type="ECO:0000259" key="8">
    <source>
        <dbReference type="Pfam" id="PF00931"/>
    </source>
</evidence>
<evidence type="ECO:0000256" key="4">
    <source>
        <dbReference type="ARBA" id="ARBA00022741"/>
    </source>
</evidence>
<dbReference type="Pfam" id="PF00931">
    <property type="entry name" value="NB-ARC"/>
    <property type="match status" value="1"/>
</dbReference>
<dbReference type="Gene3D" id="3.80.10.10">
    <property type="entry name" value="Ribonuclease Inhibitor"/>
    <property type="match status" value="1"/>
</dbReference>
<evidence type="ECO:0000256" key="5">
    <source>
        <dbReference type="ARBA" id="ARBA00022821"/>
    </source>
</evidence>
<protein>
    <submittedName>
        <fullName evidence="12">Uncharacterized protein</fullName>
    </submittedName>
</protein>
<evidence type="ECO:0000259" key="10">
    <source>
        <dbReference type="Pfam" id="PF23559"/>
    </source>
</evidence>
<dbReference type="GO" id="GO:0002758">
    <property type="term" value="P:innate immune response-activating signaling pathway"/>
    <property type="evidence" value="ECO:0007669"/>
    <property type="project" value="UniProtKB-ARBA"/>
</dbReference>
<dbReference type="PRINTS" id="PR00364">
    <property type="entry name" value="DISEASERSIST"/>
</dbReference>